<dbReference type="GO" id="GO:0050897">
    <property type="term" value="F:cobalt ion binding"/>
    <property type="evidence" value="ECO:0007669"/>
    <property type="project" value="TreeGrafter"/>
</dbReference>
<dbReference type="Proteomes" id="UP001305414">
    <property type="component" value="Unassembled WGS sequence"/>
</dbReference>
<gene>
    <name evidence="3" type="ORF">RRF57_008908</name>
</gene>
<reference evidence="3 4" key="1">
    <citation type="submission" date="2023-10" db="EMBL/GenBank/DDBJ databases">
        <title>Draft genome sequence of Xylaria bambusicola isolate GMP-LS, the root and basal stem rot pathogen of sugarcane in Indonesia.</title>
        <authorList>
            <person name="Selvaraj P."/>
            <person name="Muralishankar V."/>
            <person name="Muruganantham S."/>
            <person name="Sp S."/>
            <person name="Haryani S."/>
            <person name="Lau K.J.X."/>
            <person name="Naqvi N.I."/>
        </authorList>
    </citation>
    <scope>NUCLEOTIDE SEQUENCE [LARGE SCALE GENOMIC DNA]</scope>
    <source>
        <strain evidence="3">GMP-LS</strain>
    </source>
</reference>
<keyword evidence="4" id="KW-1185">Reference proteome</keyword>
<dbReference type="AlphaFoldDB" id="A0AAN7UYQ8"/>
<comment type="subcellular location">
    <subcellularLocation>
        <location evidence="1">Cell membrane</location>
        <topology evidence="1">Multi-pass membrane protein</topology>
    </subcellularLocation>
</comment>
<evidence type="ECO:0000256" key="2">
    <source>
        <dbReference type="SAM" id="Phobius"/>
    </source>
</evidence>
<feature type="transmembrane region" description="Helical" evidence="2">
    <location>
        <begin position="535"/>
        <end position="553"/>
    </location>
</feature>
<dbReference type="GO" id="GO:0015095">
    <property type="term" value="F:magnesium ion transmembrane transporter activity"/>
    <property type="evidence" value="ECO:0007669"/>
    <property type="project" value="TreeGrafter"/>
</dbReference>
<name>A0AAN7UYQ8_9PEZI</name>
<evidence type="ECO:0000256" key="1">
    <source>
        <dbReference type="ARBA" id="ARBA00004651"/>
    </source>
</evidence>
<comment type="caution">
    <text evidence="3">The sequence shown here is derived from an EMBL/GenBank/DDBJ whole genome shotgun (WGS) entry which is preliminary data.</text>
</comment>
<dbReference type="Gene3D" id="1.20.58.340">
    <property type="entry name" value="Magnesium transport protein CorA, transmembrane region"/>
    <property type="match status" value="1"/>
</dbReference>
<organism evidence="3 4">
    <name type="scientific">Xylaria bambusicola</name>
    <dbReference type="NCBI Taxonomy" id="326684"/>
    <lineage>
        <taxon>Eukaryota</taxon>
        <taxon>Fungi</taxon>
        <taxon>Dikarya</taxon>
        <taxon>Ascomycota</taxon>
        <taxon>Pezizomycotina</taxon>
        <taxon>Sordariomycetes</taxon>
        <taxon>Xylariomycetidae</taxon>
        <taxon>Xylariales</taxon>
        <taxon>Xylariaceae</taxon>
        <taxon>Xylaria</taxon>
    </lineage>
</organism>
<dbReference type="EMBL" id="JAWHQM010000030">
    <property type="protein sequence ID" value="KAK5633194.1"/>
    <property type="molecule type" value="Genomic_DNA"/>
</dbReference>
<dbReference type="PANTHER" id="PTHR46494:SF1">
    <property type="entry name" value="CORA FAMILY METAL ION TRANSPORTER (EUROFUNG)"/>
    <property type="match status" value="1"/>
</dbReference>
<proteinExistence type="predicted"/>
<dbReference type="GO" id="GO:0000287">
    <property type="term" value="F:magnesium ion binding"/>
    <property type="evidence" value="ECO:0007669"/>
    <property type="project" value="TreeGrafter"/>
</dbReference>
<dbReference type="PANTHER" id="PTHR46494">
    <property type="entry name" value="CORA FAMILY METAL ION TRANSPORTER (EUROFUNG)"/>
    <property type="match status" value="1"/>
</dbReference>
<keyword evidence="2" id="KW-0472">Membrane</keyword>
<protein>
    <recommendedName>
        <fullName evidence="5">Adp-ribosylation factor protein</fullName>
    </recommendedName>
</protein>
<evidence type="ECO:0000313" key="3">
    <source>
        <dbReference type="EMBL" id="KAK5633194.1"/>
    </source>
</evidence>
<dbReference type="GO" id="GO:0005886">
    <property type="term" value="C:plasma membrane"/>
    <property type="evidence" value="ECO:0007669"/>
    <property type="project" value="UniProtKB-SubCell"/>
</dbReference>
<evidence type="ECO:0000313" key="4">
    <source>
        <dbReference type="Proteomes" id="UP001305414"/>
    </source>
</evidence>
<keyword evidence="2" id="KW-0812">Transmembrane</keyword>
<sequence length="593" mass="68712">MSAHGQSATTDSLAACFEDFDLEEVFRKATPHAESLASQNFVVEFGPEHARIAFDLDPQNIERLLKSERDVKNYPIRWINIWNPSIQRETVEVIGNHYEFSERLVRLIYLSAQLHPPTHPRKAREIPILKHFHRHTDVELGVIGNGANNSPLDSPMSAQFQKGSIELMGALDDDSMELYMQVKNTVNYFSTDQTQKGVCVLLILWEKLLIQPTALCIGAHWLHKRPKGEHEFHAKSMMPPKHWQWLTICNDHTVLSIHEQPSFESVPANEDPKKWQREELQNMRANTLDVLLQLSKHGFDLYKRKPLSINSVRRPLSKWHTRNESNLDRHETGMTFALAGEPVSLADEGTSNLFYYLFEDYVAAGPLKTAEKKLENMRPHIRKRSIDIIPTLHYLSKDLREMKHLFENYKNLINKVTALGKTDAQPRNSHVEDHRRVMLTESALSRFDRLGDRLQYLMLNSIEGYLMEISALSSTMRAQYFNLTQQKDSEATARLTRSATLLAKLSVFFLPISFLTSYFSIQIEDLYMYWHGTDYWYAFAVIASISFVALFFFSRLLMFFSDTLDEWSVQIMAWFHRLCRAMGFNVADDDDES</sequence>
<keyword evidence="2" id="KW-1133">Transmembrane helix</keyword>
<feature type="transmembrane region" description="Helical" evidence="2">
    <location>
        <begin position="501"/>
        <end position="523"/>
    </location>
</feature>
<dbReference type="GO" id="GO:0015087">
    <property type="term" value="F:cobalt ion transmembrane transporter activity"/>
    <property type="evidence" value="ECO:0007669"/>
    <property type="project" value="TreeGrafter"/>
</dbReference>
<accession>A0AAN7UYQ8</accession>
<evidence type="ECO:0008006" key="5">
    <source>
        <dbReference type="Google" id="ProtNLM"/>
    </source>
</evidence>